<dbReference type="EMBL" id="CP011125">
    <property type="protein sequence ID" value="AKF08954.1"/>
    <property type="molecule type" value="Genomic_DNA"/>
</dbReference>
<evidence type="ECO:0000256" key="2">
    <source>
        <dbReference type="ARBA" id="ARBA00022741"/>
    </source>
</evidence>
<evidence type="ECO:0000256" key="5">
    <source>
        <dbReference type="PROSITE-ProRule" id="PRU10141"/>
    </source>
</evidence>
<evidence type="ECO:0000256" key="3">
    <source>
        <dbReference type="ARBA" id="ARBA00022777"/>
    </source>
</evidence>
<sequence>MHDGLVTSRALHDPNAELVPGSLVGERYVVESVIGHGTTSIVYRARALEGGGAVALKVLRASLARGTISATRLEREAEIVARLDHPSIVRLFATGWIETGQIWIALELLEGETLEALLQREAPLGLERTVRLLDDVLAGLGAAHDAQILHRDLKPANLVVVRDASGDERAKLLDFGVGRDLRDTGPRLTAPQALVGTLAYLAPEQLTPGMDPDARADLWALAVVAYRALTGRAPFGLRGARMVATIVRSDPSSPSALVPALGASVDAFFARALAKDRDARWQTAHAMRDALRALVR</sequence>
<dbReference type="InterPro" id="IPR011009">
    <property type="entry name" value="Kinase-like_dom_sf"/>
</dbReference>
<keyword evidence="8" id="KW-1185">Reference proteome</keyword>
<dbReference type="PANTHER" id="PTHR43289">
    <property type="entry name" value="MITOGEN-ACTIVATED PROTEIN KINASE KINASE KINASE 20-RELATED"/>
    <property type="match status" value="1"/>
</dbReference>
<proteinExistence type="predicted"/>
<evidence type="ECO:0000313" key="8">
    <source>
        <dbReference type="Proteomes" id="UP000034883"/>
    </source>
</evidence>
<dbReference type="PROSITE" id="PS00108">
    <property type="entry name" value="PROTEIN_KINASE_ST"/>
    <property type="match status" value="1"/>
</dbReference>
<dbReference type="InterPro" id="IPR008271">
    <property type="entry name" value="Ser/Thr_kinase_AS"/>
</dbReference>
<dbReference type="STRING" id="927083.DB32_006103"/>
<dbReference type="SMART" id="SM00220">
    <property type="entry name" value="S_TKc"/>
    <property type="match status" value="1"/>
</dbReference>
<dbReference type="Pfam" id="PF00069">
    <property type="entry name" value="Pkinase"/>
    <property type="match status" value="1"/>
</dbReference>
<evidence type="ECO:0000256" key="4">
    <source>
        <dbReference type="ARBA" id="ARBA00022840"/>
    </source>
</evidence>
<keyword evidence="1" id="KW-0808">Transferase</keyword>
<evidence type="ECO:0000256" key="1">
    <source>
        <dbReference type="ARBA" id="ARBA00022679"/>
    </source>
</evidence>
<accession>A0A0F6SGM5</accession>
<organism evidence="7 8">
    <name type="scientific">Sandaracinus amylolyticus</name>
    <dbReference type="NCBI Taxonomy" id="927083"/>
    <lineage>
        <taxon>Bacteria</taxon>
        <taxon>Pseudomonadati</taxon>
        <taxon>Myxococcota</taxon>
        <taxon>Polyangia</taxon>
        <taxon>Polyangiales</taxon>
        <taxon>Sandaracinaceae</taxon>
        <taxon>Sandaracinus</taxon>
    </lineage>
</organism>
<dbReference type="InterPro" id="IPR017441">
    <property type="entry name" value="Protein_kinase_ATP_BS"/>
</dbReference>
<feature type="binding site" evidence="5">
    <location>
        <position position="57"/>
    </location>
    <ligand>
        <name>ATP</name>
        <dbReference type="ChEBI" id="CHEBI:30616"/>
    </ligand>
</feature>
<dbReference type="PROSITE" id="PS00107">
    <property type="entry name" value="PROTEIN_KINASE_ATP"/>
    <property type="match status" value="1"/>
</dbReference>
<reference evidence="7 8" key="1">
    <citation type="submission" date="2015-03" db="EMBL/GenBank/DDBJ databases">
        <title>Genome assembly of Sandaracinus amylolyticus DSM 53668.</title>
        <authorList>
            <person name="Sharma G."/>
            <person name="Subramanian S."/>
        </authorList>
    </citation>
    <scope>NUCLEOTIDE SEQUENCE [LARGE SCALE GENOMIC DNA]</scope>
    <source>
        <strain evidence="7 8">DSM 53668</strain>
    </source>
</reference>
<evidence type="ECO:0000259" key="6">
    <source>
        <dbReference type="PROSITE" id="PS50011"/>
    </source>
</evidence>
<dbReference type="CDD" id="cd14014">
    <property type="entry name" value="STKc_PknB_like"/>
    <property type="match status" value="1"/>
</dbReference>
<dbReference type="SUPFAM" id="SSF56112">
    <property type="entry name" value="Protein kinase-like (PK-like)"/>
    <property type="match status" value="1"/>
</dbReference>
<dbReference type="KEGG" id="samy:DB32_006103"/>
<dbReference type="InterPro" id="IPR000719">
    <property type="entry name" value="Prot_kinase_dom"/>
</dbReference>
<feature type="domain" description="Protein kinase" evidence="6">
    <location>
        <begin position="28"/>
        <end position="295"/>
    </location>
</feature>
<dbReference type="GO" id="GO:0004674">
    <property type="term" value="F:protein serine/threonine kinase activity"/>
    <property type="evidence" value="ECO:0007669"/>
    <property type="project" value="TreeGrafter"/>
</dbReference>
<dbReference type="Gene3D" id="3.30.200.20">
    <property type="entry name" value="Phosphorylase Kinase, domain 1"/>
    <property type="match status" value="1"/>
</dbReference>
<name>A0A0F6SGM5_9BACT</name>
<keyword evidence="2 5" id="KW-0547">Nucleotide-binding</keyword>
<protein>
    <submittedName>
        <fullName evidence="7">Adenylate cyclase</fullName>
    </submittedName>
</protein>
<dbReference type="AlphaFoldDB" id="A0A0F6SGM5"/>
<dbReference type="PROSITE" id="PS50011">
    <property type="entry name" value="PROTEIN_KINASE_DOM"/>
    <property type="match status" value="1"/>
</dbReference>
<keyword evidence="3" id="KW-0418">Kinase</keyword>
<keyword evidence="4 5" id="KW-0067">ATP-binding</keyword>
<evidence type="ECO:0000313" key="7">
    <source>
        <dbReference type="EMBL" id="AKF08954.1"/>
    </source>
</evidence>
<gene>
    <name evidence="7" type="ORF">DB32_006103</name>
</gene>
<dbReference type="Proteomes" id="UP000034883">
    <property type="component" value="Chromosome"/>
</dbReference>
<dbReference type="Gene3D" id="1.10.510.10">
    <property type="entry name" value="Transferase(Phosphotransferase) domain 1"/>
    <property type="match status" value="1"/>
</dbReference>
<dbReference type="GO" id="GO:0005524">
    <property type="term" value="F:ATP binding"/>
    <property type="evidence" value="ECO:0007669"/>
    <property type="project" value="UniProtKB-UniRule"/>
</dbReference>
<dbReference type="PANTHER" id="PTHR43289:SF6">
    <property type="entry name" value="SERINE_THREONINE-PROTEIN KINASE NEKL-3"/>
    <property type="match status" value="1"/>
</dbReference>